<comment type="similarity">
    <text evidence="2">Belongs to the bacterial solute-binding protein 2 family.</text>
</comment>
<evidence type="ECO:0000313" key="6">
    <source>
        <dbReference type="Proteomes" id="UP001164020"/>
    </source>
</evidence>
<dbReference type="RefSeq" id="WP_268879225.1">
    <property type="nucleotide sequence ID" value="NZ_CP114028.1"/>
</dbReference>
<protein>
    <submittedName>
        <fullName evidence="5">Substrate-binding domain-containing protein</fullName>
    </submittedName>
</protein>
<keyword evidence="5" id="KW-0614">Plasmid</keyword>
<dbReference type="Gene3D" id="3.40.50.2300">
    <property type="match status" value="2"/>
</dbReference>
<dbReference type="PANTHER" id="PTHR30036:SF7">
    <property type="entry name" value="ABC TRANSPORTER PERIPLASMIC-BINDING PROTEIN YPHF"/>
    <property type="match status" value="1"/>
</dbReference>
<feature type="chain" id="PRO_5046369013" evidence="3">
    <location>
        <begin position="24"/>
        <end position="322"/>
    </location>
</feature>
<evidence type="ECO:0000256" key="2">
    <source>
        <dbReference type="ARBA" id="ARBA00007639"/>
    </source>
</evidence>
<dbReference type="InterPro" id="IPR025997">
    <property type="entry name" value="SBP_2_dom"/>
</dbReference>
<dbReference type="Pfam" id="PF13407">
    <property type="entry name" value="Peripla_BP_4"/>
    <property type="match status" value="1"/>
</dbReference>
<keyword evidence="3" id="KW-0732">Signal</keyword>
<evidence type="ECO:0000256" key="1">
    <source>
        <dbReference type="ARBA" id="ARBA00004418"/>
    </source>
</evidence>
<geneLocation type="plasmid" evidence="5 6">
    <name>unnamed1</name>
</geneLocation>
<feature type="signal peptide" evidence="3">
    <location>
        <begin position="1"/>
        <end position="23"/>
    </location>
</feature>
<evidence type="ECO:0000313" key="5">
    <source>
        <dbReference type="EMBL" id="WAP66779.1"/>
    </source>
</evidence>
<evidence type="ECO:0000259" key="4">
    <source>
        <dbReference type="Pfam" id="PF13407"/>
    </source>
</evidence>
<proteinExistence type="inferred from homology"/>
<dbReference type="SUPFAM" id="SSF53822">
    <property type="entry name" value="Periplasmic binding protein-like I"/>
    <property type="match status" value="1"/>
</dbReference>
<organism evidence="5 6">
    <name type="scientific">Jiella pelagia</name>
    <dbReference type="NCBI Taxonomy" id="2986949"/>
    <lineage>
        <taxon>Bacteria</taxon>
        <taxon>Pseudomonadati</taxon>
        <taxon>Pseudomonadota</taxon>
        <taxon>Alphaproteobacteria</taxon>
        <taxon>Hyphomicrobiales</taxon>
        <taxon>Aurantimonadaceae</taxon>
        <taxon>Jiella</taxon>
    </lineage>
</organism>
<feature type="domain" description="Periplasmic binding protein" evidence="4">
    <location>
        <begin position="41"/>
        <end position="290"/>
    </location>
</feature>
<dbReference type="Proteomes" id="UP001164020">
    <property type="component" value="Plasmid unnamed1"/>
</dbReference>
<evidence type="ECO:0000256" key="3">
    <source>
        <dbReference type="SAM" id="SignalP"/>
    </source>
</evidence>
<dbReference type="InterPro" id="IPR050555">
    <property type="entry name" value="Bact_Solute-Bind_Prot2"/>
</dbReference>
<reference evidence="5" key="1">
    <citation type="submission" date="2022-12" db="EMBL/GenBank/DDBJ databases">
        <title>Jiella pelagia sp. nov., isolated from phosphonate enriched culture of Northwest Pacific surface seawater.</title>
        <authorList>
            <person name="Shin D.Y."/>
            <person name="Hwang C.Y."/>
        </authorList>
    </citation>
    <scope>NUCLEOTIDE SEQUENCE</scope>
    <source>
        <strain evidence="5">HL-NP1</strain>
        <plasmid evidence="5">unnamed1</plasmid>
    </source>
</reference>
<name>A0ABY7BT24_9HYPH</name>
<dbReference type="InterPro" id="IPR028082">
    <property type="entry name" value="Peripla_BP_I"/>
</dbReference>
<dbReference type="EMBL" id="CP114028">
    <property type="protein sequence ID" value="WAP66779.1"/>
    <property type="molecule type" value="Genomic_DNA"/>
</dbReference>
<keyword evidence="6" id="KW-1185">Reference proteome</keyword>
<comment type="subcellular location">
    <subcellularLocation>
        <location evidence="1">Periplasm</location>
    </subcellularLocation>
</comment>
<gene>
    <name evidence="5" type="ORF">OH818_01080</name>
</gene>
<accession>A0ABY7BT24</accession>
<sequence>MKTRLLMAAVFSAGMALTASAQAKDSDQDWSGINILLLNWSQSSNPFFEAVNNGAKDAAEDQGVTLDIQFGEEDPITQTNKLEAAIASGVDGISVGIADDDAYDDILCRAMDQGIAVVTNNIDDTKGAEGTCRLAFMGQNFVEAGYTLGKRMIKDHDIGEGDLVFTPVEAPEGNYAVKRHEGVQKALEEVGATSEILGTGNDHGTALNLMTQYLLGHPDVKAIISLGQTPNSQAVQAAKDAGLDNLPIGGFDISKSILQNIADGEMTAAVDQQPYSQGYYSVTQLALYIKYGLYPSEMDTGGAGLVDKSNYDKAEKWAGEIR</sequence>
<dbReference type="PANTHER" id="PTHR30036">
    <property type="entry name" value="D-XYLOSE-BINDING PERIPLASMIC PROTEIN"/>
    <property type="match status" value="1"/>
</dbReference>